<organism evidence="2 3">
    <name type="scientific">Dendryphion nanum</name>
    <dbReference type="NCBI Taxonomy" id="256645"/>
    <lineage>
        <taxon>Eukaryota</taxon>
        <taxon>Fungi</taxon>
        <taxon>Dikarya</taxon>
        <taxon>Ascomycota</taxon>
        <taxon>Pezizomycotina</taxon>
        <taxon>Dothideomycetes</taxon>
        <taxon>Pleosporomycetidae</taxon>
        <taxon>Pleosporales</taxon>
        <taxon>Torulaceae</taxon>
        <taxon>Dendryphion</taxon>
    </lineage>
</organism>
<dbReference type="Proteomes" id="UP000700596">
    <property type="component" value="Unassembled WGS sequence"/>
</dbReference>
<dbReference type="AlphaFoldDB" id="A0A9P9DS19"/>
<evidence type="ECO:0000313" key="2">
    <source>
        <dbReference type="EMBL" id="KAH7123987.1"/>
    </source>
</evidence>
<gene>
    <name evidence="2" type="ORF">B0J11DRAFT_327190</name>
</gene>
<dbReference type="EMBL" id="JAGMWT010000008">
    <property type="protein sequence ID" value="KAH7123987.1"/>
    <property type="molecule type" value="Genomic_DNA"/>
</dbReference>
<reference evidence="2" key="1">
    <citation type="journal article" date="2021" name="Nat. Commun.">
        <title>Genetic determinants of endophytism in the Arabidopsis root mycobiome.</title>
        <authorList>
            <person name="Mesny F."/>
            <person name="Miyauchi S."/>
            <person name="Thiergart T."/>
            <person name="Pickel B."/>
            <person name="Atanasova L."/>
            <person name="Karlsson M."/>
            <person name="Huettel B."/>
            <person name="Barry K.W."/>
            <person name="Haridas S."/>
            <person name="Chen C."/>
            <person name="Bauer D."/>
            <person name="Andreopoulos W."/>
            <person name="Pangilinan J."/>
            <person name="LaButti K."/>
            <person name="Riley R."/>
            <person name="Lipzen A."/>
            <person name="Clum A."/>
            <person name="Drula E."/>
            <person name="Henrissat B."/>
            <person name="Kohler A."/>
            <person name="Grigoriev I.V."/>
            <person name="Martin F.M."/>
            <person name="Hacquard S."/>
        </authorList>
    </citation>
    <scope>NUCLEOTIDE SEQUENCE</scope>
    <source>
        <strain evidence="2">MPI-CAGE-CH-0243</strain>
    </source>
</reference>
<keyword evidence="1" id="KW-0472">Membrane</keyword>
<feature type="transmembrane region" description="Helical" evidence="1">
    <location>
        <begin position="63"/>
        <end position="83"/>
    </location>
</feature>
<proteinExistence type="predicted"/>
<evidence type="ECO:0000256" key="1">
    <source>
        <dbReference type="SAM" id="Phobius"/>
    </source>
</evidence>
<keyword evidence="1" id="KW-1133">Transmembrane helix</keyword>
<evidence type="ECO:0000313" key="3">
    <source>
        <dbReference type="Proteomes" id="UP000700596"/>
    </source>
</evidence>
<keyword evidence="1" id="KW-0812">Transmembrane</keyword>
<sequence length="263" mass="28605">MVSSPKFLHEPSSFPEVVPQQYYYEQKISAHESQAPSSYDNSTASSHITHEPIAQRRWTRWPILLLIGILITVIAGVVGGLIGNKAVGKEECKIEAPLKQEPDIEAVACRYPSTSIHIQSGPAATTTPQVTPSVTSPFVIPTTGCDSANTAMNKFKTASMNLRVQYDILCNTAWVADDIFAIRAESPSDCIEACASFNKGSSNKTCAGGGFIPEWYNKTVAIAESREPYNCFLKGGMSNIRKNDRGVEVVGLCLNGKCDHMLE</sequence>
<protein>
    <submittedName>
        <fullName evidence="2">Uncharacterized protein</fullName>
    </submittedName>
</protein>
<accession>A0A9P9DS19</accession>
<name>A0A9P9DS19_9PLEO</name>
<dbReference type="OrthoDB" id="5358884at2759"/>
<comment type="caution">
    <text evidence="2">The sequence shown here is derived from an EMBL/GenBank/DDBJ whole genome shotgun (WGS) entry which is preliminary data.</text>
</comment>
<keyword evidence="3" id="KW-1185">Reference proteome</keyword>